<dbReference type="PROSITE" id="PS52029">
    <property type="entry name" value="LD_TPASE"/>
    <property type="match status" value="1"/>
</dbReference>
<keyword evidence="2" id="KW-0808">Transferase</keyword>
<organism evidence="10 11">
    <name type="scientific">Dactylosporangium maewongense</name>
    <dbReference type="NCBI Taxonomy" id="634393"/>
    <lineage>
        <taxon>Bacteria</taxon>
        <taxon>Bacillati</taxon>
        <taxon>Actinomycetota</taxon>
        <taxon>Actinomycetes</taxon>
        <taxon>Micromonosporales</taxon>
        <taxon>Micromonosporaceae</taxon>
        <taxon>Dactylosporangium</taxon>
    </lineage>
</organism>
<evidence type="ECO:0000256" key="6">
    <source>
        <dbReference type="PROSITE-ProRule" id="PRU01373"/>
    </source>
</evidence>
<keyword evidence="5 6" id="KW-0961">Cell wall biogenesis/degradation</keyword>
<keyword evidence="4 6" id="KW-0573">Peptidoglycan synthesis</keyword>
<sequence>MTRHDSDPNGRPDTARRRAKHSVWPTTAVVAVVAGLLTVAMVLATHGQRPPASTSTTSPQPARSEVLEDATGPVIQPTAVPHITPVVLAQLPEATTDTAIPGAPLDTDRTAGTDGAVVHNRAPIAVFYAPGGNPIARLPTVQAGSSTWLPVVDRQPGWVRVLLPSRPNGASGWLDATAVDVARTPYEVRVSVHTRSLTLIRDGAQVGRWTVAVGAPTTPTPTGRTFLLAQITDPAQTFSPVILALGTHSAVLASYHGGPATTALHTWPDRIVYGHAVSNGCLRVPAAALNALTQVPLGTLVRIDP</sequence>
<dbReference type="Proteomes" id="UP001501470">
    <property type="component" value="Unassembled WGS sequence"/>
</dbReference>
<dbReference type="RefSeq" id="WP_344515151.1">
    <property type="nucleotide sequence ID" value="NZ_BAAAQD010000052.1"/>
</dbReference>
<reference evidence="11" key="1">
    <citation type="journal article" date="2019" name="Int. J. Syst. Evol. Microbiol.">
        <title>The Global Catalogue of Microorganisms (GCM) 10K type strain sequencing project: providing services to taxonomists for standard genome sequencing and annotation.</title>
        <authorList>
            <consortium name="The Broad Institute Genomics Platform"/>
            <consortium name="The Broad Institute Genome Sequencing Center for Infectious Disease"/>
            <person name="Wu L."/>
            <person name="Ma J."/>
        </authorList>
    </citation>
    <scope>NUCLEOTIDE SEQUENCE [LARGE SCALE GENOMIC DNA]</scope>
    <source>
        <strain evidence="11">JCM 15933</strain>
    </source>
</reference>
<evidence type="ECO:0000256" key="7">
    <source>
        <dbReference type="SAM" id="MobiDB-lite"/>
    </source>
</evidence>
<keyword evidence="8" id="KW-1133">Transmembrane helix</keyword>
<accession>A0ABP4P7M2</accession>
<keyword evidence="8" id="KW-0812">Transmembrane</keyword>
<evidence type="ECO:0000313" key="10">
    <source>
        <dbReference type="EMBL" id="GAA1574598.1"/>
    </source>
</evidence>
<evidence type="ECO:0000256" key="3">
    <source>
        <dbReference type="ARBA" id="ARBA00022960"/>
    </source>
</evidence>
<dbReference type="Gene3D" id="2.40.440.10">
    <property type="entry name" value="L,D-transpeptidase catalytic domain-like"/>
    <property type="match status" value="1"/>
</dbReference>
<dbReference type="Pfam" id="PF03734">
    <property type="entry name" value="YkuD"/>
    <property type="match status" value="1"/>
</dbReference>
<feature type="region of interest" description="Disordered" evidence="7">
    <location>
        <begin position="1"/>
        <end position="22"/>
    </location>
</feature>
<feature type="compositionally biased region" description="Basic and acidic residues" evidence="7">
    <location>
        <begin position="1"/>
        <end position="16"/>
    </location>
</feature>
<keyword evidence="11" id="KW-1185">Reference proteome</keyword>
<evidence type="ECO:0000256" key="4">
    <source>
        <dbReference type="ARBA" id="ARBA00022984"/>
    </source>
</evidence>
<comment type="caution">
    <text evidence="10">The sequence shown here is derived from an EMBL/GenBank/DDBJ whole genome shotgun (WGS) entry which is preliminary data.</text>
</comment>
<feature type="active site" description="Proton donor/acceptor" evidence="6">
    <location>
        <position position="265"/>
    </location>
</feature>
<evidence type="ECO:0000256" key="2">
    <source>
        <dbReference type="ARBA" id="ARBA00022679"/>
    </source>
</evidence>
<evidence type="ECO:0000313" key="11">
    <source>
        <dbReference type="Proteomes" id="UP001501470"/>
    </source>
</evidence>
<comment type="pathway">
    <text evidence="1 6">Cell wall biogenesis; peptidoglycan biosynthesis.</text>
</comment>
<gene>
    <name evidence="10" type="ORF">GCM10009827_115600</name>
</gene>
<feature type="active site" description="Nucleophile" evidence="6">
    <location>
        <position position="281"/>
    </location>
</feature>
<dbReference type="InterPro" id="IPR005490">
    <property type="entry name" value="LD_TPept_cat_dom"/>
</dbReference>
<dbReference type="EMBL" id="BAAAQD010000052">
    <property type="protein sequence ID" value="GAA1574598.1"/>
    <property type="molecule type" value="Genomic_DNA"/>
</dbReference>
<keyword evidence="3 6" id="KW-0133">Cell shape</keyword>
<dbReference type="CDD" id="cd16913">
    <property type="entry name" value="YkuD_like"/>
    <property type="match status" value="1"/>
</dbReference>
<evidence type="ECO:0000256" key="5">
    <source>
        <dbReference type="ARBA" id="ARBA00023316"/>
    </source>
</evidence>
<proteinExistence type="predicted"/>
<protein>
    <recommendedName>
        <fullName evidence="9">L,D-TPase catalytic domain-containing protein</fullName>
    </recommendedName>
</protein>
<feature type="domain" description="L,D-TPase catalytic" evidence="9">
    <location>
        <begin position="186"/>
        <end position="304"/>
    </location>
</feature>
<dbReference type="InterPro" id="IPR038063">
    <property type="entry name" value="Transpep_catalytic_dom"/>
</dbReference>
<dbReference type="SUPFAM" id="SSF141523">
    <property type="entry name" value="L,D-transpeptidase catalytic domain-like"/>
    <property type="match status" value="1"/>
</dbReference>
<name>A0ABP4P7M2_9ACTN</name>
<evidence type="ECO:0000256" key="1">
    <source>
        <dbReference type="ARBA" id="ARBA00004752"/>
    </source>
</evidence>
<evidence type="ECO:0000256" key="8">
    <source>
        <dbReference type="SAM" id="Phobius"/>
    </source>
</evidence>
<evidence type="ECO:0000259" key="9">
    <source>
        <dbReference type="PROSITE" id="PS52029"/>
    </source>
</evidence>
<keyword evidence="8" id="KW-0472">Membrane</keyword>
<feature type="transmembrane region" description="Helical" evidence="8">
    <location>
        <begin position="21"/>
        <end position="44"/>
    </location>
</feature>